<feature type="domain" description="Thiamine pyrophosphate enzyme N-terminal TPP-binding" evidence="4">
    <location>
        <begin position="8"/>
        <end position="137"/>
    </location>
</feature>
<dbReference type="InterPro" id="IPR011766">
    <property type="entry name" value="TPP_enzyme_TPP-bd"/>
</dbReference>
<proteinExistence type="inferred from homology"/>
<dbReference type="Pfam" id="PF02775">
    <property type="entry name" value="TPP_enzyme_C"/>
    <property type="match status" value="1"/>
</dbReference>
<evidence type="ECO:0000313" key="6">
    <source>
        <dbReference type="Proteomes" id="UP000068382"/>
    </source>
</evidence>
<evidence type="ECO:0000256" key="2">
    <source>
        <dbReference type="ARBA" id="ARBA00023052"/>
    </source>
</evidence>
<keyword evidence="6" id="KW-1185">Reference proteome</keyword>
<protein>
    <submittedName>
        <fullName evidence="5">Benzoylformate decarboxylase</fullName>
        <ecNumber evidence="5">4.1.1.7</ecNumber>
    </submittedName>
</protein>
<dbReference type="GO" id="GO:0005948">
    <property type="term" value="C:acetolactate synthase complex"/>
    <property type="evidence" value="ECO:0007669"/>
    <property type="project" value="TreeGrafter"/>
</dbReference>
<gene>
    <name evidence="5" type="primary">mdlC</name>
    <name evidence="5" type="ORF">TRIHO_29420</name>
</gene>
<dbReference type="Gene3D" id="3.40.50.970">
    <property type="match status" value="2"/>
</dbReference>
<dbReference type="EMBL" id="LPUY01000078">
    <property type="protein sequence ID" value="KUP92120.1"/>
    <property type="molecule type" value="Genomic_DNA"/>
</dbReference>
<dbReference type="PANTHER" id="PTHR18968">
    <property type="entry name" value="THIAMINE PYROPHOSPHATE ENZYMES"/>
    <property type="match status" value="1"/>
</dbReference>
<dbReference type="GO" id="GO:0009099">
    <property type="term" value="P:L-valine biosynthetic process"/>
    <property type="evidence" value="ECO:0007669"/>
    <property type="project" value="TreeGrafter"/>
</dbReference>
<dbReference type="GO" id="GO:0003984">
    <property type="term" value="F:acetolactate synthase activity"/>
    <property type="evidence" value="ECO:0007669"/>
    <property type="project" value="TreeGrafter"/>
</dbReference>
<dbReference type="SUPFAM" id="SSF52518">
    <property type="entry name" value="Thiamin diphosphate-binding fold (THDP-binding)"/>
    <property type="match status" value="2"/>
</dbReference>
<comment type="caution">
    <text evidence="5">The sequence shown here is derived from an EMBL/GenBank/DDBJ whole genome shotgun (WGS) entry which is preliminary data.</text>
</comment>
<dbReference type="CDD" id="cd07035">
    <property type="entry name" value="TPP_PYR_POX_like"/>
    <property type="match status" value="1"/>
</dbReference>
<keyword evidence="5" id="KW-0456">Lyase</keyword>
<keyword evidence="2" id="KW-0786">Thiamine pyrophosphate</keyword>
<dbReference type="Proteomes" id="UP000068382">
    <property type="component" value="Unassembled WGS sequence"/>
</dbReference>
<dbReference type="RefSeq" id="WP_068245231.1">
    <property type="nucleotide sequence ID" value="NZ_LPUY01000078.1"/>
</dbReference>
<dbReference type="CDD" id="cd02002">
    <property type="entry name" value="TPP_BFDC"/>
    <property type="match status" value="1"/>
</dbReference>
<dbReference type="OrthoDB" id="7534569at2"/>
<dbReference type="InterPro" id="IPR045229">
    <property type="entry name" value="TPP_enz"/>
</dbReference>
<dbReference type="PATRIC" id="fig|1768241.3.peg.3079"/>
<evidence type="ECO:0000259" key="4">
    <source>
        <dbReference type="Pfam" id="PF02776"/>
    </source>
</evidence>
<dbReference type="InterPro" id="IPR029035">
    <property type="entry name" value="DHS-like_NAD/FAD-binding_dom"/>
</dbReference>
<dbReference type="GO" id="GO:0009097">
    <property type="term" value="P:isoleucine biosynthetic process"/>
    <property type="evidence" value="ECO:0007669"/>
    <property type="project" value="TreeGrafter"/>
</dbReference>
<dbReference type="PANTHER" id="PTHR18968:SF13">
    <property type="entry name" value="ACETOLACTATE SYNTHASE CATALYTIC SUBUNIT, MITOCHONDRIAL"/>
    <property type="match status" value="1"/>
</dbReference>
<dbReference type="InterPro" id="IPR029061">
    <property type="entry name" value="THDP-binding"/>
</dbReference>
<dbReference type="GO" id="GO:0050660">
    <property type="term" value="F:flavin adenine dinucleotide binding"/>
    <property type="evidence" value="ECO:0007669"/>
    <property type="project" value="TreeGrafter"/>
</dbReference>
<dbReference type="Pfam" id="PF02776">
    <property type="entry name" value="TPP_enzyme_N"/>
    <property type="match status" value="1"/>
</dbReference>
<comment type="similarity">
    <text evidence="1">Belongs to the TPP enzyme family.</text>
</comment>
<dbReference type="NCBIfam" id="NF006203">
    <property type="entry name" value="PRK08327.1"/>
    <property type="match status" value="1"/>
</dbReference>
<dbReference type="AlphaFoldDB" id="A0A132BWL3"/>
<dbReference type="SUPFAM" id="SSF52467">
    <property type="entry name" value="DHS-like NAD/FAD-binding domain"/>
    <property type="match status" value="1"/>
</dbReference>
<evidence type="ECO:0000313" key="5">
    <source>
        <dbReference type="EMBL" id="KUP92120.1"/>
    </source>
</evidence>
<organism evidence="5 6">
    <name type="scientific">Tritonibacter horizontis</name>
    <dbReference type="NCBI Taxonomy" id="1768241"/>
    <lineage>
        <taxon>Bacteria</taxon>
        <taxon>Pseudomonadati</taxon>
        <taxon>Pseudomonadota</taxon>
        <taxon>Alphaproteobacteria</taxon>
        <taxon>Rhodobacterales</taxon>
        <taxon>Paracoccaceae</taxon>
        <taxon>Tritonibacter</taxon>
    </lineage>
</organism>
<dbReference type="InterPro" id="IPR012001">
    <property type="entry name" value="Thiamin_PyroP_enz_TPP-bd_dom"/>
</dbReference>
<feature type="domain" description="Thiamine pyrophosphate enzyme TPP-binding" evidence="3">
    <location>
        <begin position="420"/>
        <end position="559"/>
    </location>
</feature>
<dbReference type="GO" id="GO:0050695">
    <property type="term" value="F:benzoylformate decarboxylase activity"/>
    <property type="evidence" value="ECO:0007669"/>
    <property type="project" value="UniProtKB-EC"/>
</dbReference>
<evidence type="ECO:0000259" key="3">
    <source>
        <dbReference type="Pfam" id="PF02775"/>
    </source>
</evidence>
<evidence type="ECO:0000256" key="1">
    <source>
        <dbReference type="ARBA" id="ARBA00007812"/>
    </source>
</evidence>
<sequence length="576" mass="61058">MSDATSITAGGAIFGKLKALGVDYVFANSGTDFPPIIEGLLEARRAGLDLPVPVTVPHEHAAVSMAHGVWQVTGRPQAVLLHTNVGLANGATATINAWCDQVPMIVMSGRTPVTEHSRFGARTVPIGWGQEMFDQEALIRETTKWHYELRFADQISDLMDRAWAIANSTPKGPVYLSLPREVLCEPCPGAGLDAPSRMTPVVTGPDPEALAQAAAALVAAENPLIIAQRGAGGAAGFAALQTLCQTHALPLSHYWSNQLALPLAHPMQVGADPGPWLAEADVVLVLDALAPWFPDKTQLRDDVCVIQAGPDPLFTRTPVRNFQADLSLAGPVDRVIRGLAREMAAVAGDGARLGARRARITAASERTRAQVTATAEAGCAAPMSKDWVSLCLGRAIRAQAAKGRRATVFHELGCPLSPLDLDQPDSYFQEPHSGGLGWGLPAAIGAQMADPERLVFATMGDGSYMFANPTACHQVAEAHEVPVIVLVLNNEEWGAVRHSVEGLYLQGAARTANEVPLTSLRPSPDFTRTAAASRAWTETVTDGADLPAALERAIAVAVSERRQVLLNIAIARNATP</sequence>
<name>A0A132BWL3_9RHOB</name>
<dbReference type="EC" id="4.1.1.7" evidence="5"/>
<dbReference type="Gene3D" id="3.40.50.1220">
    <property type="entry name" value="TPP-binding domain"/>
    <property type="match status" value="1"/>
</dbReference>
<accession>A0A132BWL3</accession>
<reference evidence="5 6" key="1">
    <citation type="submission" date="2015-12" db="EMBL/GenBank/DDBJ databases">
        <title>Genome sequence of the marine Rhodobacteraceae strain O3.65, Candidatus Tritonibacter horizontis.</title>
        <authorList>
            <person name="Poehlein A."/>
            <person name="Giebel H.A."/>
            <person name="Voget S."/>
            <person name="Brinkhoff T."/>
        </authorList>
    </citation>
    <scope>NUCLEOTIDE SEQUENCE [LARGE SCALE GENOMIC DNA]</scope>
    <source>
        <strain evidence="5 6">O3.65</strain>
    </source>
</reference>
<dbReference type="GO" id="GO:0030976">
    <property type="term" value="F:thiamine pyrophosphate binding"/>
    <property type="evidence" value="ECO:0007669"/>
    <property type="project" value="InterPro"/>
</dbReference>